<dbReference type="STRING" id="416591.Tlet_1927"/>
<feature type="domain" description="TRASH" evidence="1">
    <location>
        <begin position="5"/>
        <end position="43"/>
    </location>
</feature>
<sequence>MKVKDPVCGMKIKIHEAAEKFEYMGKEYYFCSKECSEKFKSDPNKFIQPSKKHGCCH</sequence>
<reference evidence="2 3" key="2">
    <citation type="journal article" date="2009" name="Proc. Natl. Acad. Sci. U.S.A.">
        <title>On the chimeric nature, thermophilic origin, and phylogenetic placement of the Thermotogales.</title>
        <authorList>
            <person name="Zhaxybayeva O."/>
            <person name="Swithers K.S."/>
            <person name="Lapierre P."/>
            <person name="Fournier G.P."/>
            <person name="Bickhart D.M."/>
            <person name="DeBoy R.T."/>
            <person name="Nelson K.E."/>
            <person name="Nesbo C.L."/>
            <person name="Doolittle W.F."/>
            <person name="Gogarten J.P."/>
            <person name="Noll K.M."/>
        </authorList>
    </citation>
    <scope>NUCLEOTIDE SEQUENCE [LARGE SCALE GENOMIC DNA]</scope>
    <source>
        <strain evidence="3">ATCC BAA-301 / DSM 14385 / NBRC 107922 / TMO</strain>
    </source>
</reference>
<reference evidence="2 3" key="1">
    <citation type="submission" date="2007-08" db="EMBL/GenBank/DDBJ databases">
        <title>Complete sequence of Thermotoga lettingae TMO.</title>
        <authorList>
            <consortium name="US DOE Joint Genome Institute"/>
            <person name="Copeland A."/>
            <person name="Lucas S."/>
            <person name="Lapidus A."/>
            <person name="Barry K."/>
            <person name="Glavina del Rio T."/>
            <person name="Dalin E."/>
            <person name="Tice H."/>
            <person name="Pitluck S."/>
            <person name="Foster B."/>
            <person name="Bruce D."/>
            <person name="Schmutz J."/>
            <person name="Larimer F."/>
            <person name="Land M."/>
            <person name="Hauser L."/>
            <person name="Kyrpides N."/>
            <person name="Mikhailova N."/>
            <person name="Nelson K."/>
            <person name="Gogarten J.P."/>
            <person name="Noll K."/>
            <person name="Richardson P."/>
        </authorList>
    </citation>
    <scope>NUCLEOTIDE SEQUENCE [LARGE SCALE GENOMIC DNA]</scope>
    <source>
        <strain evidence="3">ATCC BAA-301 / DSM 14385 / NBRC 107922 / TMO</strain>
    </source>
</reference>
<dbReference type="eggNOG" id="COG3350">
    <property type="taxonomic scope" value="Bacteria"/>
</dbReference>
<dbReference type="InterPro" id="IPR007029">
    <property type="entry name" value="YHS_dom"/>
</dbReference>
<evidence type="ECO:0000313" key="3">
    <source>
        <dbReference type="Proteomes" id="UP000002016"/>
    </source>
</evidence>
<organism evidence="2 3">
    <name type="scientific">Pseudothermotoga lettingae (strain ATCC BAA-301 / DSM 14385 / NBRC 107922 / TMO)</name>
    <name type="common">Thermotoga lettingae</name>
    <dbReference type="NCBI Taxonomy" id="416591"/>
    <lineage>
        <taxon>Bacteria</taxon>
        <taxon>Thermotogati</taxon>
        <taxon>Thermotogota</taxon>
        <taxon>Thermotogae</taxon>
        <taxon>Thermotogales</taxon>
        <taxon>Thermotogaceae</taxon>
        <taxon>Pseudothermotoga</taxon>
    </lineage>
</organism>
<dbReference type="KEGG" id="tle:Tlet_1927"/>
<dbReference type="InterPro" id="IPR012348">
    <property type="entry name" value="RNR-like"/>
</dbReference>
<dbReference type="InterPro" id="IPR011017">
    <property type="entry name" value="TRASH_dom"/>
</dbReference>
<dbReference type="EMBL" id="CP000812">
    <property type="protein sequence ID" value="ABV34481.1"/>
    <property type="molecule type" value="Genomic_DNA"/>
</dbReference>
<dbReference type="GO" id="GO:0016491">
    <property type="term" value="F:oxidoreductase activity"/>
    <property type="evidence" value="ECO:0007669"/>
    <property type="project" value="InterPro"/>
</dbReference>
<dbReference type="OrthoDB" id="9809270at2"/>
<keyword evidence="3" id="KW-1185">Reference proteome</keyword>
<gene>
    <name evidence="2" type="ordered locus">Tlet_1927</name>
</gene>
<accession>A8F8J7</accession>
<dbReference type="SMART" id="SM00746">
    <property type="entry name" value="TRASH"/>
    <property type="match status" value="1"/>
</dbReference>
<dbReference type="Gene3D" id="1.10.620.20">
    <property type="entry name" value="Ribonucleotide Reductase, subunit A"/>
    <property type="match status" value="1"/>
</dbReference>
<proteinExistence type="predicted"/>
<evidence type="ECO:0000313" key="2">
    <source>
        <dbReference type="EMBL" id="ABV34481.1"/>
    </source>
</evidence>
<dbReference type="Proteomes" id="UP000002016">
    <property type="component" value="Chromosome"/>
</dbReference>
<dbReference type="RefSeq" id="WP_012003957.1">
    <property type="nucleotide sequence ID" value="NC_009828.1"/>
</dbReference>
<evidence type="ECO:0000259" key="1">
    <source>
        <dbReference type="SMART" id="SM00746"/>
    </source>
</evidence>
<dbReference type="SUPFAM" id="SSF47240">
    <property type="entry name" value="Ferritin-like"/>
    <property type="match status" value="1"/>
</dbReference>
<name>A8F8J7_PSELT</name>
<dbReference type="InterPro" id="IPR009078">
    <property type="entry name" value="Ferritin-like_SF"/>
</dbReference>
<dbReference type="Pfam" id="PF04945">
    <property type="entry name" value="YHS"/>
    <property type="match status" value="1"/>
</dbReference>
<dbReference type="AlphaFoldDB" id="A8F8J7"/>
<protein>
    <submittedName>
        <fullName evidence="2">YHS domain protein</fullName>
    </submittedName>
</protein>
<dbReference type="HOGENOM" id="CLU_185152_1_1_0"/>